<feature type="transmembrane region" description="Helical" evidence="1">
    <location>
        <begin position="166"/>
        <end position="187"/>
    </location>
</feature>
<dbReference type="InterPro" id="IPR000326">
    <property type="entry name" value="PAP2/HPO"/>
</dbReference>
<feature type="transmembrane region" description="Helical" evidence="1">
    <location>
        <begin position="193"/>
        <end position="214"/>
    </location>
</feature>
<keyword evidence="4" id="KW-1185">Reference proteome</keyword>
<feature type="domain" description="Phosphatidic acid phosphatase type 2/haloperoxidase" evidence="2">
    <location>
        <begin position="100"/>
        <end position="208"/>
    </location>
</feature>
<dbReference type="PANTHER" id="PTHR14969">
    <property type="entry name" value="SPHINGOSINE-1-PHOSPHATE PHOSPHOHYDROLASE"/>
    <property type="match status" value="1"/>
</dbReference>
<evidence type="ECO:0000256" key="1">
    <source>
        <dbReference type="SAM" id="Phobius"/>
    </source>
</evidence>
<feature type="transmembrane region" description="Helical" evidence="1">
    <location>
        <begin position="12"/>
        <end position="31"/>
    </location>
</feature>
<evidence type="ECO:0000313" key="4">
    <source>
        <dbReference type="Proteomes" id="UP000185984"/>
    </source>
</evidence>
<dbReference type="Pfam" id="PF01569">
    <property type="entry name" value="PAP2"/>
    <property type="match status" value="1"/>
</dbReference>
<keyword evidence="1" id="KW-1133">Transmembrane helix</keyword>
<name>A0A1U7HU54_9CHRO</name>
<dbReference type="RefSeq" id="WP_073549341.1">
    <property type="nucleotide sequence ID" value="NZ_CAWMVK010000041.1"/>
</dbReference>
<proteinExistence type="predicted"/>
<dbReference type="EMBL" id="MRCC01000007">
    <property type="protein sequence ID" value="OKH27130.1"/>
    <property type="molecule type" value="Genomic_DNA"/>
</dbReference>
<gene>
    <name evidence="3" type="ORF">NIES1031_10510</name>
</gene>
<keyword evidence="1" id="KW-0812">Transmembrane</keyword>
<dbReference type="OrthoDB" id="9789113at2"/>
<dbReference type="SMART" id="SM00014">
    <property type="entry name" value="acidPPc"/>
    <property type="match status" value="1"/>
</dbReference>
<dbReference type="InterPro" id="IPR036938">
    <property type="entry name" value="PAP2/HPO_sf"/>
</dbReference>
<reference evidence="3 4" key="1">
    <citation type="submission" date="2016-11" db="EMBL/GenBank/DDBJ databases">
        <title>Draft Genome Sequences of Nine Cyanobacterial Strains from Diverse Habitats.</title>
        <authorList>
            <person name="Zhu T."/>
            <person name="Hou S."/>
            <person name="Lu X."/>
            <person name="Hess W.R."/>
        </authorList>
    </citation>
    <scope>NUCLEOTIDE SEQUENCE [LARGE SCALE GENOMIC DNA]</scope>
    <source>
        <strain evidence="3 4">5.2 s.c.1</strain>
    </source>
</reference>
<dbReference type="PANTHER" id="PTHR14969:SF13">
    <property type="entry name" value="AT30094P"/>
    <property type="match status" value="1"/>
</dbReference>
<accession>A0A1U7HU54</accession>
<evidence type="ECO:0000259" key="2">
    <source>
        <dbReference type="SMART" id="SM00014"/>
    </source>
</evidence>
<protein>
    <submittedName>
        <fullName evidence="3">Phosphatidic acid phosphatase</fullName>
    </submittedName>
</protein>
<organism evidence="3 4">
    <name type="scientific">Chroogloeocystis siderophila 5.2 s.c.1</name>
    <dbReference type="NCBI Taxonomy" id="247279"/>
    <lineage>
        <taxon>Bacteria</taxon>
        <taxon>Bacillati</taxon>
        <taxon>Cyanobacteriota</taxon>
        <taxon>Cyanophyceae</taxon>
        <taxon>Oscillatoriophycideae</taxon>
        <taxon>Chroococcales</taxon>
        <taxon>Chroococcaceae</taxon>
        <taxon>Chroogloeocystis</taxon>
    </lineage>
</organism>
<dbReference type="CDD" id="cd03392">
    <property type="entry name" value="PAP2_like_2"/>
    <property type="match status" value="1"/>
</dbReference>
<dbReference type="Proteomes" id="UP000185984">
    <property type="component" value="Unassembled WGS sequence"/>
</dbReference>
<dbReference type="SUPFAM" id="SSF48317">
    <property type="entry name" value="Acid phosphatase/Vanadium-dependent haloperoxidase"/>
    <property type="match status" value="1"/>
</dbReference>
<keyword evidence="1" id="KW-0472">Membrane</keyword>
<dbReference type="STRING" id="247279.NIES1031_10510"/>
<comment type="caution">
    <text evidence="3">The sequence shown here is derived from an EMBL/GenBank/DDBJ whole genome shotgun (WGS) entry which is preliminary data.</text>
</comment>
<feature type="transmembrane region" description="Helical" evidence="1">
    <location>
        <begin position="101"/>
        <end position="118"/>
    </location>
</feature>
<dbReference type="AlphaFoldDB" id="A0A1U7HU54"/>
<evidence type="ECO:0000313" key="3">
    <source>
        <dbReference type="EMBL" id="OKH27130.1"/>
    </source>
</evidence>
<dbReference type="Gene3D" id="1.20.144.10">
    <property type="entry name" value="Phosphatidic acid phosphatase type 2/haloperoxidase"/>
    <property type="match status" value="2"/>
</dbReference>
<feature type="transmembrane region" description="Helical" evidence="1">
    <location>
        <begin position="70"/>
        <end position="89"/>
    </location>
</feature>
<feature type="transmembrane region" description="Helical" evidence="1">
    <location>
        <begin position="138"/>
        <end position="159"/>
    </location>
</feature>
<sequence length="234" mass="26940">MRSKLAKLSLRVFRIRVIGILVSVLSLWIFARLARQVLEQQTNAFDTAIMLAIRGIHYPLLDQAMMGTTFLGDPIVLFVFCLVLGVWLYKHHRRSAANTLAIAYIGALLLQFVLKQVFTRERPQFWEQFIKLRDYSFPSGHAVMSLVIYGLIAYILTGYFPYRQKLITSITVLLIIAIGFSRVYLGVHWPTDVIAGYAAGVVWLVACILSLRVWRQRRHRRHAQVEKNSVSSYR</sequence>